<feature type="transmembrane region" description="Helical" evidence="2">
    <location>
        <begin position="14"/>
        <end position="32"/>
    </location>
</feature>
<keyword evidence="2" id="KW-0472">Membrane</keyword>
<evidence type="ECO:0000313" key="3">
    <source>
        <dbReference type="EMBL" id="EGF79573.1"/>
    </source>
</evidence>
<dbReference type="AlphaFoldDB" id="F4P6A4"/>
<evidence type="ECO:0000313" key="4">
    <source>
        <dbReference type="Proteomes" id="UP000007241"/>
    </source>
</evidence>
<dbReference type="RefSeq" id="XP_006680208.1">
    <property type="nucleotide sequence ID" value="XM_006680145.1"/>
</dbReference>
<feature type="compositionally biased region" description="Basic residues" evidence="1">
    <location>
        <begin position="45"/>
        <end position="62"/>
    </location>
</feature>
<dbReference type="GeneID" id="18243586"/>
<gene>
    <name evidence="3" type="ORF">BATDEDRAFT_89707</name>
</gene>
<keyword evidence="2" id="KW-0812">Transmembrane</keyword>
<proteinExistence type="predicted"/>
<evidence type="ECO:0000256" key="1">
    <source>
        <dbReference type="SAM" id="MobiDB-lite"/>
    </source>
</evidence>
<keyword evidence="4" id="KW-1185">Reference proteome</keyword>
<dbReference type="InParanoid" id="F4P6A4"/>
<dbReference type="HOGENOM" id="CLU_2557921_0_0_1"/>
<name>F4P6A4_BATDJ</name>
<organism evidence="3 4">
    <name type="scientific">Batrachochytrium dendrobatidis (strain JAM81 / FGSC 10211)</name>
    <name type="common">Frog chytrid fungus</name>
    <dbReference type="NCBI Taxonomy" id="684364"/>
    <lineage>
        <taxon>Eukaryota</taxon>
        <taxon>Fungi</taxon>
        <taxon>Fungi incertae sedis</taxon>
        <taxon>Chytridiomycota</taxon>
        <taxon>Chytridiomycota incertae sedis</taxon>
        <taxon>Chytridiomycetes</taxon>
        <taxon>Rhizophydiales</taxon>
        <taxon>Rhizophydiales incertae sedis</taxon>
        <taxon>Batrachochytrium</taxon>
    </lineage>
</organism>
<dbReference type="Proteomes" id="UP000007241">
    <property type="component" value="Unassembled WGS sequence"/>
</dbReference>
<reference evidence="3 4" key="1">
    <citation type="submission" date="2009-12" db="EMBL/GenBank/DDBJ databases">
        <title>The draft genome of Batrachochytrium dendrobatidis.</title>
        <authorList>
            <consortium name="US DOE Joint Genome Institute (JGI-PGF)"/>
            <person name="Kuo A."/>
            <person name="Salamov A."/>
            <person name="Schmutz J."/>
            <person name="Lucas S."/>
            <person name="Pitluck S."/>
            <person name="Rosenblum E."/>
            <person name="Stajich J."/>
            <person name="Eisen M."/>
            <person name="Grigoriev I.V."/>
        </authorList>
    </citation>
    <scope>NUCLEOTIDE SEQUENCE [LARGE SCALE GENOMIC DNA]</scope>
    <source>
        <strain evidence="4">JAM81 / FGSC 10211</strain>
    </source>
</reference>
<accession>F4P6A4</accession>
<sequence>MSSSLLAGRTPKQFFSIGILLVSIAALTYLAITTRDYGPKFLKRRKGRTGKAANLKKKKSRGPSRIPGSARKITPRLRMFRF</sequence>
<protein>
    <submittedName>
        <fullName evidence="3">Uncharacterized protein</fullName>
    </submittedName>
</protein>
<keyword evidence="2" id="KW-1133">Transmembrane helix</keyword>
<feature type="region of interest" description="Disordered" evidence="1">
    <location>
        <begin position="45"/>
        <end position="70"/>
    </location>
</feature>
<evidence type="ECO:0000256" key="2">
    <source>
        <dbReference type="SAM" id="Phobius"/>
    </source>
</evidence>
<dbReference type="EMBL" id="GL882886">
    <property type="protein sequence ID" value="EGF79573.1"/>
    <property type="molecule type" value="Genomic_DNA"/>
</dbReference>